<feature type="transmembrane region" description="Helical" evidence="1">
    <location>
        <begin position="53"/>
        <end position="75"/>
    </location>
</feature>
<keyword evidence="1" id="KW-0472">Membrane</keyword>
<name>A0A1N6UVA1_9SPIO</name>
<dbReference type="Proteomes" id="UP000186400">
    <property type="component" value="Unassembled WGS sequence"/>
</dbReference>
<dbReference type="Pfam" id="PF07331">
    <property type="entry name" value="TctB"/>
    <property type="match status" value="1"/>
</dbReference>
<evidence type="ECO:0000256" key="1">
    <source>
        <dbReference type="SAM" id="Phobius"/>
    </source>
</evidence>
<keyword evidence="1" id="KW-1133">Transmembrane helix</keyword>
<reference evidence="3 4" key="1">
    <citation type="submission" date="2017-01" db="EMBL/GenBank/DDBJ databases">
        <authorList>
            <person name="Mah S.A."/>
            <person name="Swanson W.J."/>
            <person name="Moy G.W."/>
            <person name="Vacquier V.D."/>
        </authorList>
    </citation>
    <scope>NUCLEOTIDE SEQUENCE [LARGE SCALE GENOMIC DNA]</scope>
    <source>
        <strain evidence="3 4">ASpG1</strain>
    </source>
</reference>
<keyword evidence="4" id="KW-1185">Reference proteome</keyword>
<evidence type="ECO:0000313" key="4">
    <source>
        <dbReference type="Proteomes" id="UP000186400"/>
    </source>
</evidence>
<feature type="domain" description="DUF1468" evidence="2">
    <location>
        <begin position="4"/>
        <end position="139"/>
    </location>
</feature>
<dbReference type="STRING" id="159291.SAMN05920897_11335"/>
<keyword evidence="1" id="KW-0812">Transmembrane</keyword>
<sequence>MLFAVLAYTQTGSLPAQAALFPKLVIFGMGVSGFLLIVDTLTRHRRRRLAEVISINLQTAIYQILIPGAMMLVTYGLLQLIGFYAAGFLLIQMVFFYQPFRTGGVRPTLSYVAKGVVFAAVTMTVMYIAFTLLLKLPVPRGSFFS</sequence>
<feature type="transmembrane region" description="Helical" evidence="1">
    <location>
        <begin position="81"/>
        <end position="100"/>
    </location>
</feature>
<evidence type="ECO:0000313" key="3">
    <source>
        <dbReference type="EMBL" id="SIQ69585.1"/>
    </source>
</evidence>
<dbReference type="InterPro" id="IPR009936">
    <property type="entry name" value="DUF1468"/>
</dbReference>
<proteinExistence type="predicted"/>
<accession>A0A1N6UVA1</accession>
<dbReference type="AlphaFoldDB" id="A0A1N6UVA1"/>
<protein>
    <submittedName>
        <fullName evidence="3">Tripartite tricarboxylate transporter TctB family protein</fullName>
    </submittedName>
</protein>
<feature type="transmembrane region" description="Helical" evidence="1">
    <location>
        <begin position="112"/>
        <end position="134"/>
    </location>
</feature>
<evidence type="ECO:0000259" key="2">
    <source>
        <dbReference type="Pfam" id="PF07331"/>
    </source>
</evidence>
<feature type="transmembrane region" description="Helical" evidence="1">
    <location>
        <begin position="20"/>
        <end position="41"/>
    </location>
</feature>
<organism evidence="3 4">
    <name type="scientific">Alkalispirochaeta americana</name>
    <dbReference type="NCBI Taxonomy" id="159291"/>
    <lineage>
        <taxon>Bacteria</taxon>
        <taxon>Pseudomonadati</taxon>
        <taxon>Spirochaetota</taxon>
        <taxon>Spirochaetia</taxon>
        <taxon>Spirochaetales</taxon>
        <taxon>Spirochaetaceae</taxon>
        <taxon>Alkalispirochaeta</taxon>
    </lineage>
</organism>
<dbReference type="EMBL" id="FTMS01000013">
    <property type="protein sequence ID" value="SIQ69585.1"/>
    <property type="molecule type" value="Genomic_DNA"/>
</dbReference>
<gene>
    <name evidence="3" type="ORF">SAMN05920897_11335</name>
</gene>